<accession>A0A918FBE4</accession>
<name>A0A918FBE4_9DEIO</name>
<proteinExistence type="predicted"/>
<dbReference type="Proteomes" id="UP000603865">
    <property type="component" value="Unassembled WGS sequence"/>
</dbReference>
<dbReference type="AlphaFoldDB" id="A0A918FBE4"/>
<evidence type="ECO:0000313" key="2">
    <source>
        <dbReference type="Proteomes" id="UP000603865"/>
    </source>
</evidence>
<gene>
    <name evidence="1" type="ORF">GCM10008957_39550</name>
</gene>
<dbReference type="EMBL" id="BMQL01000031">
    <property type="protein sequence ID" value="GGR23763.1"/>
    <property type="molecule type" value="Genomic_DNA"/>
</dbReference>
<reference evidence="1" key="1">
    <citation type="journal article" date="2014" name="Int. J. Syst. Evol. Microbiol.">
        <title>Complete genome sequence of Corynebacterium casei LMG S-19264T (=DSM 44701T), isolated from a smear-ripened cheese.</title>
        <authorList>
            <consortium name="US DOE Joint Genome Institute (JGI-PGF)"/>
            <person name="Walter F."/>
            <person name="Albersmeier A."/>
            <person name="Kalinowski J."/>
            <person name="Ruckert C."/>
        </authorList>
    </citation>
    <scope>NUCLEOTIDE SEQUENCE</scope>
    <source>
        <strain evidence="1">JCM 31311</strain>
    </source>
</reference>
<comment type="caution">
    <text evidence="1">The sequence shown here is derived from an EMBL/GenBank/DDBJ whole genome shotgun (WGS) entry which is preliminary data.</text>
</comment>
<keyword evidence="2" id="KW-1185">Reference proteome</keyword>
<organism evidence="1 2">
    <name type="scientific">Deinococcus ruber</name>
    <dbReference type="NCBI Taxonomy" id="1848197"/>
    <lineage>
        <taxon>Bacteria</taxon>
        <taxon>Thermotogati</taxon>
        <taxon>Deinococcota</taxon>
        <taxon>Deinococci</taxon>
        <taxon>Deinococcales</taxon>
        <taxon>Deinococcaceae</taxon>
        <taxon>Deinococcus</taxon>
    </lineage>
</organism>
<sequence length="106" mass="11684">MLESGLIRIPINSRVNCGVPTFDAPVTFQHDAEVFWALDKASTDAVERRRAQFFALLAEGRGEAEVLEITKYAASTARLLVERSHGLGLHGLRDGVVPRIAVRRPC</sequence>
<protein>
    <submittedName>
        <fullName evidence="1">Uncharacterized protein</fullName>
    </submittedName>
</protein>
<reference evidence="1" key="2">
    <citation type="submission" date="2020-09" db="EMBL/GenBank/DDBJ databases">
        <authorList>
            <person name="Sun Q."/>
            <person name="Ohkuma M."/>
        </authorList>
    </citation>
    <scope>NUCLEOTIDE SEQUENCE</scope>
    <source>
        <strain evidence="1">JCM 31311</strain>
    </source>
</reference>
<evidence type="ECO:0000313" key="1">
    <source>
        <dbReference type="EMBL" id="GGR23763.1"/>
    </source>
</evidence>